<dbReference type="Gene3D" id="3.30.420.10">
    <property type="entry name" value="Ribonuclease H-like superfamily/Ribonuclease H"/>
    <property type="match status" value="1"/>
</dbReference>
<keyword evidence="14" id="KW-0539">Nucleus</keyword>
<evidence type="ECO:0000256" key="1">
    <source>
        <dbReference type="ARBA" id="ARBA00001663"/>
    </source>
</evidence>
<evidence type="ECO:0000313" key="15">
    <source>
        <dbReference type="Proteomes" id="UP000887540"/>
    </source>
</evidence>
<keyword evidence="13" id="KW-0804">Transcription</keyword>
<keyword evidence="8" id="KW-0479">Metal-binding</keyword>
<comment type="catalytic activity">
    <reaction evidence="1">
        <text>Exonucleolytic cleavage of poly(A) to 5'-AMP.</text>
        <dbReference type="EC" id="3.1.13.4"/>
    </reaction>
</comment>
<dbReference type="InterPro" id="IPR036397">
    <property type="entry name" value="RNaseH_sf"/>
</dbReference>
<accession>A0A914D0P9</accession>
<evidence type="ECO:0000256" key="9">
    <source>
        <dbReference type="ARBA" id="ARBA00022801"/>
    </source>
</evidence>
<keyword evidence="10" id="KW-0269">Exonuclease</keyword>
<organism evidence="15 16">
    <name type="scientific">Acrobeloides nanus</name>
    <dbReference type="NCBI Taxonomy" id="290746"/>
    <lineage>
        <taxon>Eukaryota</taxon>
        <taxon>Metazoa</taxon>
        <taxon>Ecdysozoa</taxon>
        <taxon>Nematoda</taxon>
        <taxon>Chromadorea</taxon>
        <taxon>Rhabditida</taxon>
        <taxon>Tylenchina</taxon>
        <taxon>Cephalobomorpha</taxon>
        <taxon>Cephaloboidea</taxon>
        <taxon>Cephalobidae</taxon>
        <taxon>Acrobeloides</taxon>
    </lineage>
</organism>
<dbReference type="GO" id="GO:0005737">
    <property type="term" value="C:cytoplasm"/>
    <property type="evidence" value="ECO:0007669"/>
    <property type="project" value="UniProtKB-SubCell"/>
</dbReference>
<dbReference type="InterPro" id="IPR006941">
    <property type="entry name" value="RNase_CAF1"/>
</dbReference>
<evidence type="ECO:0000256" key="10">
    <source>
        <dbReference type="ARBA" id="ARBA00022839"/>
    </source>
</evidence>
<protein>
    <recommendedName>
        <fullName evidence="5">poly(A)-specific ribonuclease</fullName>
        <ecNumber evidence="5">3.1.13.4</ecNumber>
    </recommendedName>
</protein>
<dbReference type="PANTHER" id="PTHR10797">
    <property type="entry name" value="CCR4-NOT TRANSCRIPTION COMPLEX SUBUNIT"/>
    <property type="match status" value="1"/>
</dbReference>
<evidence type="ECO:0000256" key="12">
    <source>
        <dbReference type="ARBA" id="ARBA00023015"/>
    </source>
</evidence>
<evidence type="ECO:0000256" key="4">
    <source>
        <dbReference type="ARBA" id="ARBA00008372"/>
    </source>
</evidence>
<keyword evidence="12" id="KW-0805">Transcription regulation</keyword>
<evidence type="ECO:0000256" key="3">
    <source>
        <dbReference type="ARBA" id="ARBA00004496"/>
    </source>
</evidence>
<reference evidence="16" key="1">
    <citation type="submission" date="2022-11" db="UniProtKB">
        <authorList>
            <consortium name="WormBaseParasite"/>
        </authorList>
    </citation>
    <scope>IDENTIFICATION</scope>
</reference>
<comment type="similarity">
    <text evidence="4">Belongs to the CAF1 family.</text>
</comment>
<evidence type="ECO:0000256" key="5">
    <source>
        <dbReference type="ARBA" id="ARBA00012161"/>
    </source>
</evidence>
<sequence length="198" mass="21890">NEGIRMEDFGELLTTSGLIVDSKITWLTFHSCFDFGYLIKSILNGHLPMDEKEFFRYYKAFFPKSYDIKMLMKEPGPASKLKGGLQDVADTLQVIRIGRRHQAGSDALLTARTFFKIKELFFADNWNEISEQVQGHMYGLGNTLSNPAMYLPPVTPISNSGPSILSITPSSLADATSTSAIYASLQNDDLGSSVSSES</sequence>
<dbReference type="EC" id="3.1.13.4" evidence="5"/>
<dbReference type="GO" id="GO:0004535">
    <property type="term" value="F:poly(A)-specific ribonuclease activity"/>
    <property type="evidence" value="ECO:0007669"/>
    <property type="project" value="UniProtKB-EC"/>
</dbReference>
<dbReference type="WBParaSite" id="ACRNAN_scaffold17162.g8320.t1">
    <property type="protein sequence ID" value="ACRNAN_scaffold17162.g8320.t1"/>
    <property type="gene ID" value="ACRNAN_scaffold17162.g8320"/>
</dbReference>
<keyword evidence="7" id="KW-0540">Nuclease</keyword>
<dbReference type="SUPFAM" id="SSF53098">
    <property type="entry name" value="Ribonuclease H-like"/>
    <property type="match status" value="1"/>
</dbReference>
<evidence type="ECO:0000256" key="7">
    <source>
        <dbReference type="ARBA" id="ARBA00022722"/>
    </source>
</evidence>
<evidence type="ECO:0000256" key="13">
    <source>
        <dbReference type="ARBA" id="ARBA00023163"/>
    </source>
</evidence>
<dbReference type="InterPro" id="IPR012337">
    <property type="entry name" value="RNaseH-like_sf"/>
</dbReference>
<keyword evidence="15" id="KW-1185">Reference proteome</keyword>
<name>A0A914D0P9_9BILA</name>
<evidence type="ECO:0000256" key="8">
    <source>
        <dbReference type="ARBA" id="ARBA00022723"/>
    </source>
</evidence>
<evidence type="ECO:0000256" key="14">
    <source>
        <dbReference type="ARBA" id="ARBA00023242"/>
    </source>
</evidence>
<dbReference type="Proteomes" id="UP000887540">
    <property type="component" value="Unplaced"/>
</dbReference>
<evidence type="ECO:0000313" key="16">
    <source>
        <dbReference type="WBParaSite" id="ACRNAN_scaffold17162.g8320.t1"/>
    </source>
</evidence>
<keyword evidence="9" id="KW-0378">Hydrolase</keyword>
<dbReference type="GO" id="GO:0046872">
    <property type="term" value="F:metal ion binding"/>
    <property type="evidence" value="ECO:0007669"/>
    <property type="project" value="UniProtKB-KW"/>
</dbReference>
<keyword evidence="11" id="KW-0694">RNA-binding</keyword>
<dbReference type="InterPro" id="IPR039637">
    <property type="entry name" value="CNOT7/CNOT8/Pop2"/>
</dbReference>
<keyword evidence="6" id="KW-0963">Cytoplasm</keyword>
<dbReference type="GO" id="GO:0005634">
    <property type="term" value="C:nucleus"/>
    <property type="evidence" value="ECO:0007669"/>
    <property type="project" value="UniProtKB-SubCell"/>
</dbReference>
<dbReference type="GO" id="GO:0030014">
    <property type="term" value="C:CCR4-NOT complex"/>
    <property type="evidence" value="ECO:0007669"/>
    <property type="project" value="InterPro"/>
</dbReference>
<evidence type="ECO:0000256" key="6">
    <source>
        <dbReference type="ARBA" id="ARBA00022490"/>
    </source>
</evidence>
<dbReference type="AlphaFoldDB" id="A0A914D0P9"/>
<comment type="subcellular location">
    <subcellularLocation>
        <location evidence="3">Cytoplasm</location>
    </subcellularLocation>
    <subcellularLocation>
        <location evidence="2">Nucleus</location>
    </subcellularLocation>
</comment>
<proteinExistence type="inferred from homology"/>
<dbReference type="GO" id="GO:0003723">
    <property type="term" value="F:RNA binding"/>
    <property type="evidence" value="ECO:0007669"/>
    <property type="project" value="UniProtKB-KW"/>
</dbReference>
<evidence type="ECO:0000256" key="2">
    <source>
        <dbReference type="ARBA" id="ARBA00004123"/>
    </source>
</evidence>
<evidence type="ECO:0000256" key="11">
    <source>
        <dbReference type="ARBA" id="ARBA00022884"/>
    </source>
</evidence>
<dbReference type="Pfam" id="PF04857">
    <property type="entry name" value="CAF1"/>
    <property type="match status" value="1"/>
</dbReference>